<evidence type="ECO:0000256" key="7">
    <source>
        <dbReference type="ARBA" id="ARBA00023288"/>
    </source>
</evidence>
<feature type="domain" description="Spore germination GerAC-like C-terminal" evidence="8">
    <location>
        <begin position="201"/>
        <end position="351"/>
    </location>
</feature>
<keyword evidence="11" id="KW-1185">Reference proteome</keyword>
<evidence type="ECO:0000313" key="10">
    <source>
        <dbReference type="EMBL" id="MBP1964172.1"/>
    </source>
</evidence>
<dbReference type="InterPro" id="IPR057336">
    <property type="entry name" value="GerAC_N"/>
</dbReference>
<dbReference type="Gene3D" id="3.30.300.210">
    <property type="entry name" value="Nutrient germinant receptor protein C, domain 3"/>
    <property type="match status" value="1"/>
</dbReference>
<organism evidence="10 11">
    <name type="scientific">Paenibacillus aceris</name>
    <dbReference type="NCBI Taxonomy" id="869555"/>
    <lineage>
        <taxon>Bacteria</taxon>
        <taxon>Bacillati</taxon>
        <taxon>Bacillota</taxon>
        <taxon>Bacilli</taxon>
        <taxon>Bacillales</taxon>
        <taxon>Paenibacillaceae</taxon>
        <taxon>Paenibacillus</taxon>
    </lineage>
</organism>
<name>A0ABS4HZR6_9BACL</name>
<dbReference type="Pfam" id="PF05504">
    <property type="entry name" value="Spore_GerAC"/>
    <property type="match status" value="1"/>
</dbReference>
<keyword evidence="4" id="KW-0732">Signal</keyword>
<proteinExistence type="inferred from homology"/>
<evidence type="ECO:0000256" key="4">
    <source>
        <dbReference type="ARBA" id="ARBA00022729"/>
    </source>
</evidence>
<keyword evidence="3" id="KW-0309">Germination</keyword>
<evidence type="ECO:0000256" key="2">
    <source>
        <dbReference type="ARBA" id="ARBA00007886"/>
    </source>
</evidence>
<dbReference type="PANTHER" id="PTHR35789">
    <property type="entry name" value="SPORE GERMINATION PROTEIN B3"/>
    <property type="match status" value="1"/>
</dbReference>
<evidence type="ECO:0000256" key="1">
    <source>
        <dbReference type="ARBA" id="ARBA00004635"/>
    </source>
</evidence>
<dbReference type="Proteomes" id="UP001519344">
    <property type="component" value="Unassembled WGS sequence"/>
</dbReference>
<dbReference type="NCBIfam" id="TIGR02887">
    <property type="entry name" value="spore_ger_x_C"/>
    <property type="match status" value="1"/>
</dbReference>
<keyword evidence="7" id="KW-0449">Lipoprotein</keyword>
<protein>
    <submittedName>
        <fullName evidence="10">Ger(X)C family germination protein</fullName>
    </submittedName>
</protein>
<dbReference type="InterPro" id="IPR046953">
    <property type="entry name" value="Spore_GerAC-like_C"/>
</dbReference>
<comment type="subcellular location">
    <subcellularLocation>
        <location evidence="1">Membrane</location>
        <topology evidence="1">Lipid-anchor</topology>
    </subcellularLocation>
</comment>
<dbReference type="RefSeq" id="WP_209855932.1">
    <property type="nucleotide sequence ID" value="NZ_JAGGKV010000008.1"/>
</dbReference>
<evidence type="ECO:0000256" key="5">
    <source>
        <dbReference type="ARBA" id="ARBA00023136"/>
    </source>
</evidence>
<evidence type="ECO:0000256" key="6">
    <source>
        <dbReference type="ARBA" id="ARBA00023139"/>
    </source>
</evidence>
<keyword evidence="5" id="KW-0472">Membrane</keyword>
<dbReference type="PANTHER" id="PTHR35789:SF1">
    <property type="entry name" value="SPORE GERMINATION PROTEIN B3"/>
    <property type="match status" value="1"/>
</dbReference>
<evidence type="ECO:0000256" key="3">
    <source>
        <dbReference type="ARBA" id="ARBA00022544"/>
    </source>
</evidence>
<keyword evidence="6" id="KW-0564">Palmitate</keyword>
<evidence type="ECO:0000259" key="9">
    <source>
        <dbReference type="Pfam" id="PF25198"/>
    </source>
</evidence>
<reference evidence="10 11" key="1">
    <citation type="submission" date="2021-03" db="EMBL/GenBank/DDBJ databases">
        <title>Genomic Encyclopedia of Type Strains, Phase IV (KMG-IV): sequencing the most valuable type-strain genomes for metagenomic binning, comparative biology and taxonomic classification.</title>
        <authorList>
            <person name="Goeker M."/>
        </authorList>
    </citation>
    <scope>NUCLEOTIDE SEQUENCE [LARGE SCALE GENOMIC DNA]</scope>
    <source>
        <strain evidence="10 11">DSM 24950</strain>
    </source>
</reference>
<evidence type="ECO:0000313" key="11">
    <source>
        <dbReference type="Proteomes" id="UP001519344"/>
    </source>
</evidence>
<dbReference type="PROSITE" id="PS51257">
    <property type="entry name" value="PROKAR_LIPOPROTEIN"/>
    <property type="match status" value="1"/>
</dbReference>
<dbReference type="Pfam" id="PF25198">
    <property type="entry name" value="Spore_GerAC_N"/>
    <property type="match status" value="1"/>
</dbReference>
<dbReference type="InterPro" id="IPR008844">
    <property type="entry name" value="Spore_GerAC-like"/>
</dbReference>
<dbReference type="EMBL" id="JAGGKV010000008">
    <property type="protein sequence ID" value="MBP1964172.1"/>
    <property type="molecule type" value="Genomic_DNA"/>
</dbReference>
<comment type="caution">
    <text evidence="10">The sequence shown here is derived from an EMBL/GenBank/DDBJ whole genome shotgun (WGS) entry which is preliminary data.</text>
</comment>
<evidence type="ECO:0000259" key="8">
    <source>
        <dbReference type="Pfam" id="PF05504"/>
    </source>
</evidence>
<feature type="domain" description="Spore germination protein N-terminal" evidence="9">
    <location>
        <begin position="26"/>
        <end position="189"/>
    </location>
</feature>
<gene>
    <name evidence="10" type="ORF">J2Z65_003395</name>
</gene>
<sequence length="358" mass="40907">MNIIKPAVQIFMILSLVLALSGCWNNKDINHRTLPLVMGITIQDDEYKVVLQAPELDQNTIKLKMITQTGKTISQAIDKISVNKEKQIDLLHIKVIVIEKKLAQQGMKDILSGFMRSGEISPKAYIAISENDISQFLLFEGKSNVPRGSFVYDFFEKNAGWNPQVARAPIWQIYRSIYSYTNDIAIPILQNGPNLPCEYIGSAIIKNAKMVGQITSDETLLYNAFNRESTQGKIEVMDHASVLIVKNTMNHTSKIIDNKPVMNTQIKLKVVILETRGNPSQAIIKQEIETLLTERFQDLFTKIQKSEADIFGIGQHFRTKIPRKQLEHWRTDYYPQLKMNFLFQTDIQNEGFIKMPTN</sequence>
<comment type="similarity">
    <text evidence="2">Belongs to the GerABKC lipoprotein family.</text>
</comment>
<dbReference type="InterPro" id="IPR038501">
    <property type="entry name" value="Spore_GerAC_C_sf"/>
</dbReference>
<accession>A0ABS4HZR6</accession>